<evidence type="ECO:0000256" key="5">
    <source>
        <dbReference type="SAM" id="Phobius"/>
    </source>
</evidence>
<protein>
    <recommendedName>
        <fullName evidence="6">Major facilitator superfamily (MFS) profile domain-containing protein</fullName>
    </recommendedName>
</protein>
<dbReference type="SUPFAM" id="SSF103473">
    <property type="entry name" value="MFS general substrate transporter"/>
    <property type="match status" value="1"/>
</dbReference>
<feature type="transmembrane region" description="Helical" evidence="5">
    <location>
        <begin position="324"/>
        <end position="344"/>
    </location>
</feature>
<evidence type="ECO:0000313" key="8">
    <source>
        <dbReference type="Proteomes" id="UP000054564"/>
    </source>
</evidence>
<feature type="transmembrane region" description="Helical" evidence="5">
    <location>
        <begin position="125"/>
        <end position="144"/>
    </location>
</feature>
<reference evidence="8" key="1">
    <citation type="submission" date="2014-03" db="EMBL/GenBank/DDBJ databases">
        <title>The Genome Sequence of Puccinia striiformis f. sp. tritici PST-78.</title>
        <authorList>
            <consortium name="The Broad Institute Genome Sequencing Platform"/>
            <person name="Cuomo C."/>
            <person name="Hulbert S."/>
            <person name="Chen X."/>
            <person name="Walker B."/>
            <person name="Young S.K."/>
            <person name="Zeng Q."/>
            <person name="Gargeya S."/>
            <person name="Fitzgerald M."/>
            <person name="Haas B."/>
            <person name="Abouelleil A."/>
            <person name="Alvarado L."/>
            <person name="Arachchi H.M."/>
            <person name="Berlin A.M."/>
            <person name="Chapman S.B."/>
            <person name="Goldberg J."/>
            <person name="Griggs A."/>
            <person name="Gujja S."/>
            <person name="Hansen M."/>
            <person name="Howarth C."/>
            <person name="Imamovic A."/>
            <person name="Larimer J."/>
            <person name="McCowan C."/>
            <person name="Montmayeur A."/>
            <person name="Murphy C."/>
            <person name="Neiman D."/>
            <person name="Pearson M."/>
            <person name="Priest M."/>
            <person name="Roberts A."/>
            <person name="Saif S."/>
            <person name="Shea T."/>
            <person name="Sisk P."/>
            <person name="Sykes S."/>
            <person name="Wortman J."/>
            <person name="Nusbaum C."/>
            <person name="Birren B."/>
        </authorList>
    </citation>
    <scope>NUCLEOTIDE SEQUENCE [LARGE SCALE GENOMIC DNA]</scope>
    <source>
        <strain evidence="8">race PST-78</strain>
    </source>
</reference>
<feature type="transmembrane region" description="Helical" evidence="5">
    <location>
        <begin position="279"/>
        <end position="304"/>
    </location>
</feature>
<evidence type="ECO:0000256" key="2">
    <source>
        <dbReference type="ARBA" id="ARBA00022692"/>
    </source>
</evidence>
<organism evidence="7 8">
    <name type="scientific">Puccinia striiformis f. sp. tritici PST-78</name>
    <dbReference type="NCBI Taxonomy" id="1165861"/>
    <lineage>
        <taxon>Eukaryota</taxon>
        <taxon>Fungi</taxon>
        <taxon>Dikarya</taxon>
        <taxon>Basidiomycota</taxon>
        <taxon>Pucciniomycotina</taxon>
        <taxon>Pucciniomycetes</taxon>
        <taxon>Pucciniales</taxon>
        <taxon>Pucciniaceae</taxon>
        <taxon>Puccinia</taxon>
    </lineage>
</organism>
<dbReference type="GO" id="GO:0022857">
    <property type="term" value="F:transmembrane transporter activity"/>
    <property type="evidence" value="ECO:0007669"/>
    <property type="project" value="InterPro"/>
</dbReference>
<dbReference type="PANTHER" id="PTHR23502:SF34">
    <property type="entry name" value="PROTEIN HOL1"/>
    <property type="match status" value="1"/>
</dbReference>
<evidence type="ECO:0000313" key="7">
    <source>
        <dbReference type="EMBL" id="KNF05769.1"/>
    </source>
</evidence>
<feature type="transmembrane region" description="Helical" evidence="5">
    <location>
        <begin position="190"/>
        <end position="209"/>
    </location>
</feature>
<dbReference type="Proteomes" id="UP000054564">
    <property type="component" value="Unassembled WGS sequence"/>
</dbReference>
<dbReference type="Gene3D" id="1.20.1250.20">
    <property type="entry name" value="MFS general substrate transporter like domains"/>
    <property type="match status" value="1"/>
</dbReference>
<dbReference type="PROSITE" id="PS50850">
    <property type="entry name" value="MFS"/>
    <property type="match status" value="1"/>
</dbReference>
<evidence type="ECO:0000256" key="3">
    <source>
        <dbReference type="ARBA" id="ARBA00022989"/>
    </source>
</evidence>
<evidence type="ECO:0000259" key="6">
    <source>
        <dbReference type="PROSITE" id="PS50850"/>
    </source>
</evidence>
<dbReference type="InterPro" id="IPR020846">
    <property type="entry name" value="MFS_dom"/>
</dbReference>
<feature type="transmembrane region" description="Helical" evidence="5">
    <location>
        <begin position="96"/>
        <end position="118"/>
    </location>
</feature>
<proteinExistence type="predicted"/>
<dbReference type="AlphaFoldDB" id="A0A0L0W2N1"/>
<dbReference type="STRING" id="1165861.A0A0L0W2N1"/>
<dbReference type="InterPro" id="IPR036259">
    <property type="entry name" value="MFS_trans_sf"/>
</dbReference>
<feature type="transmembrane region" description="Helical" evidence="5">
    <location>
        <begin position="462"/>
        <end position="485"/>
    </location>
</feature>
<comment type="caution">
    <text evidence="7">The sequence shown here is derived from an EMBL/GenBank/DDBJ whole genome shotgun (WGS) entry which is preliminary data.</text>
</comment>
<feature type="transmembrane region" description="Helical" evidence="5">
    <location>
        <begin position="420"/>
        <end position="442"/>
    </location>
</feature>
<comment type="subcellular location">
    <subcellularLocation>
        <location evidence="1">Membrane</location>
        <topology evidence="1">Multi-pass membrane protein</topology>
    </subcellularLocation>
</comment>
<gene>
    <name evidence="7" type="ORF">PSTG_01166</name>
</gene>
<sequence>MEQQQQASEEKDSQLGTLILLHSSSSSEQDLIKNIPKPTTHPSDPLNWSEPFKWYVLTVSSLAGLIVNFVGIGPSIGLPAIADYLTGIPFDINKTLYLFTTTFIYRSISILIWMPLMVKLGRRPVILISLGISTLAALGCALATRSYPTQMAARFFLGFGAGGIELYVPLIVIDLFFVHQRGIAMGLYSSFYYLGFSFGSIIFGTTMLTRDWSDSYYLSASILGALWLLTAITIPETIFKRPISDFHKKLPLDKCMRIWSGVVYTQESIPTIFSRLPGLVCFPAILWSILLWGFQLAFLITIIINIPKSYAVEPYSYTTIGSGYMSFAGILGALAGFVQGGPIVDYFTKILTRRNNGIFEPEMRLPAILPCLIFTPLGLLLYGLGLQYHLSWVSAPAALFFLNYSLTSTTSITLTYSIDILNPIATEVISTIILIRGVLTFLMTLDSQNWIDHIGPGKLFTIYLFISLISLSPMFIFGSPILLFLHKRKATQITSN</sequence>
<dbReference type="GO" id="GO:0005886">
    <property type="term" value="C:plasma membrane"/>
    <property type="evidence" value="ECO:0007669"/>
    <property type="project" value="TreeGrafter"/>
</dbReference>
<feature type="transmembrane region" description="Helical" evidence="5">
    <location>
        <begin position="390"/>
        <end position="408"/>
    </location>
</feature>
<name>A0A0L0W2N1_9BASI</name>
<feature type="transmembrane region" description="Helical" evidence="5">
    <location>
        <begin position="215"/>
        <end position="239"/>
    </location>
</feature>
<feature type="transmembrane region" description="Helical" evidence="5">
    <location>
        <begin position="365"/>
        <end position="384"/>
    </location>
</feature>
<accession>A0A0L0W2N1</accession>
<dbReference type="Pfam" id="PF07690">
    <property type="entry name" value="MFS_1"/>
    <property type="match status" value="1"/>
</dbReference>
<keyword evidence="8" id="KW-1185">Reference proteome</keyword>
<keyword evidence="2 5" id="KW-0812">Transmembrane</keyword>
<feature type="transmembrane region" description="Helical" evidence="5">
    <location>
        <begin position="54"/>
        <end position="76"/>
    </location>
</feature>
<feature type="transmembrane region" description="Helical" evidence="5">
    <location>
        <begin position="156"/>
        <end position="178"/>
    </location>
</feature>
<dbReference type="PANTHER" id="PTHR23502">
    <property type="entry name" value="MAJOR FACILITATOR SUPERFAMILY"/>
    <property type="match status" value="1"/>
</dbReference>
<feature type="domain" description="Major facilitator superfamily (MFS) profile" evidence="6">
    <location>
        <begin position="56"/>
        <end position="490"/>
    </location>
</feature>
<evidence type="ECO:0000256" key="1">
    <source>
        <dbReference type="ARBA" id="ARBA00004141"/>
    </source>
</evidence>
<dbReference type="EMBL" id="AJIL01000006">
    <property type="protein sequence ID" value="KNF05769.1"/>
    <property type="molecule type" value="Genomic_DNA"/>
</dbReference>
<keyword evidence="3 5" id="KW-1133">Transmembrane helix</keyword>
<keyword evidence="4 5" id="KW-0472">Membrane</keyword>
<evidence type="ECO:0000256" key="4">
    <source>
        <dbReference type="ARBA" id="ARBA00023136"/>
    </source>
</evidence>
<dbReference type="InterPro" id="IPR011701">
    <property type="entry name" value="MFS"/>
</dbReference>